<evidence type="ECO:0000256" key="7">
    <source>
        <dbReference type="ARBA" id="ARBA00022989"/>
    </source>
</evidence>
<evidence type="ECO:0000256" key="5">
    <source>
        <dbReference type="ARBA" id="ARBA00022729"/>
    </source>
</evidence>
<dbReference type="AlphaFoldDB" id="A0AAN8GH32"/>
<reference evidence="13 14" key="1">
    <citation type="submission" date="2024-01" db="EMBL/GenBank/DDBJ databases">
        <title>The genome of the rayed Mediterranean limpet Patella caerulea (Linnaeus, 1758).</title>
        <authorList>
            <person name="Anh-Thu Weber A."/>
            <person name="Halstead-Nussloch G."/>
        </authorList>
    </citation>
    <scope>NUCLEOTIDE SEQUENCE [LARGE SCALE GENOMIC DNA]</scope>
    <source>
        <strain evidence="13">AATW-2023a</strain>
        <tissue evidence="13">Whole specimen</tissue>
    </source>
</reference>
<dbReference type="InterPro" id="IPR000157">
    <property type="entry name" value="TIR_dom"/>
</dbReference>
<evidence type="ECO:0000259" key="12">
    <source>
        <dbReference type="PROSITE" id="PS50104"/>
    </source>
</evidence>
<dbReference type="GO" id="GO:0004888">
    <property type="term" value="F:transmembrane signaling receptor activity"/>
    <property type="evidence" value="ECO:0007669"/>
    <property type="project" value="InterPro"/>
</dbReference>
<dbReference type="SUPFAM" id="SSF52200">
    <property type="entry name" value="Toll/Interleukin receptor TIR domain"/>
    <property type="match status" value="1"/>
</dbReference>
<dbReference type="EMBL" id="JAZGQO010000018">
    <property type="protein sequence ID" value="KAK6168234.1"/>
    <property type="molecule type" value="Genomic_DNA"/>
</dbReference>
<evidence type="ECO:0000256" key="1">
    <source>
        <dbReference type="ARBA" id="ARBA00004479"/>
    </source>
</evidence>
<dbReference type="GO" id="GO:0005886">
    <property type="term" value="C:plasma membrane"/>
    <property type="evidence" value="ECO:0007669"/>
    <property type="project" value="TreeGrafter"/>
</dbReference>
<keyword evidence="14" id="KW-1185">Reference proteome</keyword>
<dbReference type="SMART" id="SM00369">
    <property type="entry name" value="LRR_TYP"/>
    <property type="match status" value="4"/>
</dbReference>
<accession>A0AAN8GH32</accession>
<evidence type="ECO:0000256" key="8">
    <source>
        <dbReference type="ARBA" id="ARBA00023136"/>
    </source>
</evidence>
<keyword evidence="5" id="KW-0732">Signal</keyword>
<dbReference type="Gene3D" id="3.80.10.10">
    <property type="entry name" value="Ribonuclease Inhibitor"/>
    <property type="match status" value="3"/>
</dbReference>
<evidence type="ECO:0000256" key="4">
    <source>
        <dbReference type="ARBA" id="ARBA00022692"/>
    </source>
</evidence>
<dbReference type="Pfam" id="PF00560">
    <property type="entry name" value="LRR_1"/>
    <property type="match status" value="1"/>
</dbReference>
<evidence type="ECO:0000313" key="14">
    <source>
        <dbReference type="Proteomes" id="UP001347796"/>
    </source>
</evidence>
<dbReference type="Pfam" id="PF01582">
    <property type="entry name" value="TIR"/>
    <property type="match status" value="1"/>
</dbReference>
<keyword evidence="9" id="KW-0675">Receptor</keyword>
<evidence type="ECO:0000256" key="10">
    <source>
        <dbReference type="ARBA" id="ARBA00023180"/>
    </source>
</evidence>
<keyword evidence="6" id="KW-0677">Repeat</keyword>
<dbReference type="Gene3D" id="3.40.50.10140">
    <property type="entry name" value="Toll/interleukin-1 receptor homology (TIR) domain"/>
    <property type="match status" value="1"/>
</dbReference>
<comment type="similarity">
    <text evidence="2">Belongs to the Toll-like receptor family.</text>
</comment>
<evidence type="ECO:0000256" key="2">
    <source>
        <dbReference type="ARBA" id="ARBA00009634"/>
    </source>
</evidence>
<dbReference type="SMART" id="SM00255">
    <property type="entry name" value="TIR"/>
    <property type="match status" value="1"/>
</dbReference>
<organism evidence="13 14">
    <name type="scientific">Patella caerulea</name>
    <name type="common">Rayed Mediterranean limpet</name>
    <dbReference type="NCBI Taxonomy" id="87958"/>
    <lineage>
        <taxon>Eukaryota</taxon>
        <taxon>Metazoa</taxon>
        <taxon>Spiralia</taxon>
        <taxon>Lophotrochozoa</taxon>
        <taxon>Mollusca</taxon>
        <taxon>Gastropoda</taxon>
        <taxon>Patellogastropoda</taxon>
        <taxon>Patelloidea</taxon>
        <taxon>Patellidae</taxon>
        <taxon>Patella</taxon>
    </lineage>
</organism>
<dbReference type="GO" id="GO:0002224">
    <property type="term" value="P:toll-like receptor signaling pathway"/>
    <property type="evidence" value="ECO:0007669"/>
    <property type="project" value="InterPro"/>
</dbReference>
<dbReference type="PANTHER" id="PTHR24365">
    <property type="entry name" value="TOLL-LIKE RECEPTOR"/>
    <property type="match status" value="1"/>
</dbReference>
<dbReference type="Proteomes" id="UP001347796">
    <property type="component" value="Unassembled WGS sequence"/>
</dbReference>
<keyword evidence="4 11" id="KW-0812">Transmembrane</keyword>
<sequence length="826" mass="93784">MLETTHSVPIDCQQRADLQYNGTAINCSHTGILRVPDKLPRSTTTLDLTFNNITILYNNDFWYLINLRYLDVSFNPIKTLQSSSFNGLSSLLILEFNGHVLDYSEASMPVHVFKPLQSLTNLSMRSDVSRFPLRRFDLPDRVFGSLTRLRHLNIDTGSKTVFKSGFSNLTELRYLVIGDTVAHGTSFACGLGTLTNETLKGLLKAQIKYLQLNHCNLQIFHRDSLQYLTNLTDFIMHGTALVKGDLQDVLLALTVYQEKNMSTVSITDLVSNSNDVGTATSISVKAVYRMCISHIDLSSNAIIYMDFKGVPPFNCPLMKCVKSFNLRHNKINLGSLPEVWFLFLPLFSNLETIDVSLQRKYSVDEATRTWEGGGHTHLPIPIPGILPPKIKSINAAGTPKFGHLLDIYFLNGKEMKLLNLSYSGLIDFNHTIIGLDNLEILDFSHNDMSITSEKFFDTFPNLKQLRLNCVLFDINFLTQHGKRLFSPLKNLENLDISDNGLVFLSNDIFSSLVTLEVINLAFNNLITIPDITSLDKLNFIDLSHNSFTTIEIKCRLMLDKTAENNKEFHLSLSGNTFSCVCETTRFLIWLQETSVKLDGSNYSCMDVSGQMSYTKKAKTEWTAFHMYCVSGFWFNMAIGGVSVVVVTLISAFVFIKNKMKLKLILLRMIGQNIYPKRRDEFLYDAYIIYVDSVYSWVCNELRTELETNRKIKLNLRDRDHLPGGSRADDILEAVRDSWKIVLILTEDFLESDLAYFTMCSCLSAVTLTTPQRLIIIIDHQMRIPTNIDFLLEAVPQRNIITADIKTANAWFNYTELADIIVYEEPA</sequence>
<evidence type="ECO:0000256" key="9">
    <source>
        <dbReference type="ARBA" id="ARBA00023170"/>
    </source>
</evidence>
<evidence type="ECO:0000313" key="13">
    <source>
        <dbReference type="EMBL" id="KAK6168234.1"/>
    </source>
</evidence>
<proteinExistence type="inferred from homology"/>
<dbReference type="InterPro" id="IPR001611">
    <property type="entry name" value="Leu-rich_rpt"/>
</dbReference>
<dbReference type="SUPFAM" id="SSF52058">
    <property type="entry name" value="L domain-like"/>
    <property type="match status" value="2"/>
</dbReference>
<dbReference type="GO" id="GO:0006955">
    <property type="term" value="P:immune response"/>
    <property type="evidence" value="ECO:0007669"/>
    <property type="project" value="InterPro"/>
</dbReference>
<dbReference type="PANTHER" id="PTHR24365:SF541">
    <property type="entry name" value="PROTEIN TOLL-RELATED"/>
    <property type="match status" value="1"/>
</dbReference>
<keyword evidence="7 11" id="KW-1133">Transmembrane helix</keyword>
<dbReference type="InterPro" id="IPR035897">
    <property type="entry name" value="Toll_tir_struct_dom_sf"/>
</dbReference>
<keyword evidence="8 11" id="KW-0472">Membrane</keyword>
<dbReference type="PROSITE" id="PS50104">
    <property type="entry name" value="TIR"/>
    <property type="match status" value="1"/>
</dbReference>
<name>A0AAN8GH32_PATCE</name>
<feature type="domain" description="TIR" evidence="12">
    <location>
        <begin position="681"/>
        <end position="808"/>
    </location>
</feature>
<dbReference type="Pfam" id="PF13855">
    <property type="entry name" value="LRR_8"/>
    <property type="match status" value="1"/>
</dbReference>
<dbReference type="PROSITE" id="PS51450">
    <property type="entry name" value="LRR"/>
    <property type="match status" value="2"/>
</dbReference>
<dbReference type="InterPro" id="IPR032675">
    <property type="entry name" value="LRR_dom_sf"/>
</dbReference>
<comment type="subcellular location">
    <subcellularLocation>
        <location evidence="1">Membrane</location>
        <topology evidence="1">Single-pass type I membrane protein</topology>
    </subcellularLocation>
</comment>
<keyword evidence="10" id="KW-0325">Glycoprotein</keyword>
<gene>
    <name evidence="13" type="ORF">SNE40_022102</name>
</gene>
<evidence type="ECO:0000256" key="11">
    <source>
        <dbReference type="SAM" id="Phobius"/>
    </source>
</evidence>
<evidence type="ECO:0000256" key="3">
    <source>
        <dbReference type="ARBA" id="ARBA00022614"/>
    </source>
</evidence>
<dbReference type="PRINTS" id="PR01537">
    <property type="entry name" value="INTRLKN1R1F"/>
</dbReference>
<dbReference type="InterPro" id="IPR003591">
    <property type="entry name" value="Leu-rich_rpt_typical-subtyp"/>
</dbReference>
<dbReference type="PIRSF" id="PIRSF037595">
    <property type="entry name" value="Toll-like_receptor"/>
    <property type="match status" value="1"/>
</dbReference>
<comment type="caution">
    <text evidence="13">The sequence shown here is derived from an EMBL/GenBank/DDBJ whole genome shotgun (WGS) entry which is preliminary data.</text>
</comment>
<dbReference type="InterPro" id="IPR017241">
    <property type="entry name" value="Toll-like_receptor"/>
</dbReference>
<evidence type="ECO:0000256" key="6">
    <source>
        <dbReference type="ARBA" id="ARBA00022737"/>
    </source>
</evidence>
<keyword evidence="3" id="KW-0433">Leucine-rich repeat</keyword>
<protein>
    <recommendedName>
        <fullName evidence="12">TIR domain-containing protein</fullName>
    </recommendedName>
</protein>
<feature type="transmembrane region" description="Helical" evidence="11">
    <location>
        <begin position="632"/>
        <end position="655"/>
    </location>
</feature>